<evidence type="ECO:0000256" key="2">
    <source>
        <dbReference type="ARBA" id="ARBA00005791"/>
    </source>
</evidence>
<gene>
    <name evidence="11" type="ORF">B9Z37_12565</name>
</gene>
<evidence type="ECO:0000256" key="6">
    <source>
        <dbReference type="ARBA" id="ARBA00023284"/>
    </source>
</evidence>
<dbReference type="CDD" id="cd03019">
    <property type="entry name" value="DsbA_DsbA"/>
    <property type="match status" value="1"/>
</dbReference>
<comment type="similarity">
    <text evidence="2">Belongs to the thioredoxin family. DsbA subfamily.</text>
</comment>
<feature type="signal peptide" evidence="9">
    <location>
        <begin position="1"/>
        <end position="24"/>
    </location>
</feature>
<protein>
    <recommendedName>
        <fullName evidence="7">Thiol:disulfide interchange protein</fullName>
    </recommendedName>
</protein>
<dbReference type="AlphaFoldDB" id="A0A315E1W1"/>
<dbReference type="InterPro" id="IPR001853">
    <property type="entry name" value="DSBA-like_thioredoxin_dom"/>
</dbReference>
<dbReference type="InterPro" id="IPR050824">
    <property type="entry name" value="Thiol_disulfide_DsbA"/>
</dbReference>
<feature type="chain" id="PRO_5016257121" description="Thiol:disulfide interchange protein" evidence="9">
    <location>
        <begin position="25"/>
        <end position="224"/>
    </location>
</feature>
<dbReference type="PANTHER" id="PTHR35891:SF3">
    <property type="entry name" value="THIOL:DISULFIDE INTERCHANGE PROTEIN DSBL"/>
    <property type="match status" value="1"/>
</dbReference>
<evidence type="ECO:0000256" key="1">
    <source>
        <dbReference type="ARBA" id="ARBA00004418"/>
    </source>
</evidence>
<keyword evidence="6" id="KW-0676">Redox-active center</keyword>
<evidence type="ECO:0000256" key="4">
    <source>
        <dbReference type="ARBA" id="ARBA00022764"/>
    </source>
</evidence>
<organism evidence="11 12">
    <name type="scientific">Limnohabitans parvus II-B4</name>
    <dbReference type="NCBI Taxonomy" id="1293052"/>
    <lineage>
        <taxon>Bacteria</taxon>
        <taxon>Pseudomonadati</taxon>
        <taxon>Pseudomonadota</taxon>
        <taxon>Betaproteobacteria</taxon>
        <taxon>Burkholderiales</taxon>
        <taxon>Comamonadaceae</taxon>
        <taxon>Limnohabitans</taxon>
    </lineage>
</organism>
<evidence type="ECO:0000313" key="11">
    <source>
        <dbReference type="EMBL" id="PUE51910.1"/>
    </source>
</evidence>
<keyword evidence="3 9" id="KW-0732">Signal</keyword>
<evidence type="ECO:0000256" key="9">
    <source>
        <dbReference type="SAM" id="SignalP"/>
    </source>
</evidence>
<dbReference type="EMBL" id="NESN01000005">
    <property type="protein sequence ID" value="PUE51910.1"/>
    <property type="molecule type" value="Genomic_DNA"/>
</dbReference>
<evidence type="ECO:0000256" key="7">
    <source>
        <dbReference type="PIRNR" id="PIRNR001488"/>
    </source>
</evidence>
<keyword evidence="5 7" id="KW-1015">Disulfide bond</keyword>
<name>A0A315E1W1_9BURK</name>
<dbReference type="InterPro" id="IPR013766">
    <property type="entry name" value="Thioredoxin_domain"/>
</dbReference>
<dbReference type="PIRSF" id="PIRSF001488">
    <property type="entry name" value="Tdi_protein"/>
    <property type="match status" value="1"/>
</dbReference>
<evidence type="ECO:0000256" key="5">
    <source>
        <dbReference type="ARBA" id="ARBA00023157"/>
    </source>
</evidence>
<dbReference type="SUPFAM" id="SSF52833">
    <property type="entry name" value="Thioredoxin-like"/>
    <property type="match status" value="1"/>
</dbReference>
<dbReference type="RefSeq" id="WP_108313364.1">
    <property type="nucleotide sequence ID" value="NZ_NESN01000005.1"/>
</dbReference>
<dbReference type="Proteomes" id="UP000250790">
    <property type="component" value="Unassembled WGS sequence"/>
</dbReference>
<sequence>MKRRFFSTALVTATAWLSTSAAWAQATVFKSGKDFLTLDRPVATEAGTGKVEVIEFFWYSCPHCNAFEPTFAQWVKNVPKDVVVRRIPVSFRDDFAPQQRLFFTLEAMNLLDTLHAKVFAAVHVEKLPLNSDASVLAWAEKQPLDKTKFNEIYKSFGVASKLKRAVQLQNDFKVEGVPSLGVAGRYYVDGTLAGSMEQALKVTEALIAQSRPAQSNAKAGQKKS</sequence>
<keyword evidence="4 7" id="KW-0574">Periplasm</keyword>
<dbReference type="InterPro" id="IPR036249">
    <property type="entry name" value="Thioredoxin-like_sf"/>
</dbReference>
<evidence type="ECO:0000259" key="10">
    <source>
        <dbReference type="PROSITE" id="PS51352"/>
    </source>
</evidence>
<evidence type="ECO:0000256" key="3">
    <source>
        <dbReference type="ARBA" id="ARBA00022729"/>
    </source>
</evidence>
<dbReference type="Pfam" id="PF01323">
    <property type="entry name" value="DSBA"/>
    <property type="match status" value="1"/>
</dbReference>
<dbReference type="GO" id="GO:0016491">
    <property type="term" value="F:oxidoreductase activity"/>
    <property type="evidence" value="ECO:0007669"/>
    <property type="project" value="InterPro"/>
</dbReference>
<dbReference type="PROSITE" id="PS51352">
    <property type="entry name" value="THIOREDOXIN_2"/>
    <property type="match status" value="1"/>
</dbReference>
<reference evidence="11 12" key="1">
    <citation type="submission" date="2017-04" db="EMBL/GenBank/DDBJ databases">
        <title>Unexpected and diverse lifestyles within the genus Limnohabitans.</title>
        <authorList>
            <person name="Kasalicky V."/>
            <person name="Mehrshad M."/>
            <person name="Andrei S.-A."/>
            <person name="Salcher M."/>
            <person name="Kratochvilova H."/>
            <person name="Simek K."/>
            <person name="Ghai R."/>
        </authorList>
    </citation>
    <scope>NUCLEOTIDE SEQUENCE [LARGE SCALE GENOMIC DNA]</scope>
    <source>
        <strain evidence="11 12">II-B4</strain>
    </source>
</reference>
<dbReference type="PANTHER" id="PTHR35891">
    <property type="entry name" value="THIOL:DISULFIDE INTERCHANGE PROTEIN DSBA"/>
    <property type="match status" value="1"/>
</dbReference>
<feature type="domain" description="Thioredoxin" evidence="10">
    <location>
        <begin position="15"/>
        <end position="208"/>
    </location>
</feature>
<accession>A0A315E1W1</accession>
<comment type="caution">
    <text evidence="11">The sequence shown here is derived from an EMBL/GenBank/DDBJ whole genome shotgun (WGS) entry which is preliminary data.</text>
</comment>
<proteinExistence type="inferred from homology"/>
<dbReference type="InterPro" id="IPR023205">
    <property type="entry name" value="DsbA/DsbL"/>
</dbReference>
<dbReference type="Gene3D" id="3.40.30.10">
    <property type="entry name" value="Glutaredoxin"/>
    <property type="match status" value="1"/>
</dbReference>
<evidence type="ECO:0000256" key="8">
    <source>
        <dbReference type="PIRSR" id="PIRSR001488-1"/>
    </source>
</evidence>
<comment type="subcellular location">
    <subcellularLocation>
        <location evidence="1 7">Periplasm</location>
    </subcellularLocation>
</comment>
<feature type="disulfide bond" description="Redox-active" evidence="8">
    <location>
        <begin position="61"/>
        <end position="64"/>
    </location>
</feature>
<dbReference type="GO" id="GO:0042597">
    <property type="term" value="C:periplasmic space"/>
    <property type="evidence" value="ECO:0007669"/>
    <property type="project" value="UniProtKB-SubCell"/>
</dbReference>
<evidence type="ECO:0000313" key="12">
    <source>
        <dbReference type="Proteomes" id="UP000250790"/>
    </source>
</evidence>
<dbReference type="OrthoDB" id="9784896at2"/>
<keyword evidence="12" id="KW-1185">Reference proteome</keyword>